<gene>
    <name evidence="2" type="ORF">HK107_14030</name>
</gene>
<keyword evidence="3" id="KW-1185">Reference proteome</keyword>
<sequence length="138" mass="15557">MSDLKTQENDGDVLAYLESVPKRLDDSRVLLSLMERVSGCPPKMWGDSIVGFGAYEYTNTTGKPARWMLTGFAPRKAQMSIYVMNGFSRYKEQLERLGKHKHSVSCLYVTRLANIDLGVLEEILTDSLAQMRETYGAP</sequence>
<dbReference type="InterPro" id="IPR014922">
    <property type="entry name" value="YdhG-like"/>
</dbReference>
<proteinExistence type="predicted"/>
<dbReference type="Proteomes" id="UP000536835">
    <property type="component" value="Unassembled WGS sequence"/>
</dbReference>
<name>A0A7Y3RNP8_9PROT</name>
<protein>
    <submittedName>
        <fullName evidence="2">DUF1801 domain-containing protein</fullName>
    </submittedName>
</protein>
<feature type="domain" description="YdhG-like" evidence="1">
    <location>
        <begin position="30"/>
        <end position="126"/>
    </location>
</feature>
<organism evidence="2 3">
    <name type="scientific">Parvularcula mediterranea</name>
    <dbReference type="NCBI Taxonomy" id="2732508"/>
    <lineage>
        <taxon>Bacteria</taxon>
        <taxon>Pseudomonadati</taxon>
        <taxon>Pseudomonadota</taxon>
        <taxon>Alphaproteobacteria</taxon>
        <taxon>Parvularculales</taxon>
        <taxon>Parvularculaceae</taxon>
        <taxon>Parvularcula</taxon>
    </lineage>
</organism>
<dbReference type="Pfam" id="PF08818">
    <property type="entry name" value="DUF1801"/>
    <property type="match status" value="1"/>
</dbReference>
<comment type="caution">
    <text evidence="2">The sequence shown here is derived from an EMBL/GenBank/DDBJ whole genome shotgun (WGS) entry which is preliminary data.</text>
</comment>
<dbReference type="RefSeq" id="WP_173200883.1">
    <property type="nucleotide sequence ID" value="NZ_JABFCX010000003.1"/>
</dbReference>
<reference evidence="2 3" key="1">
    <citation type="submission" date="2020-05" db="EMBL/GenBank/DDBJ databases">
        <title>Parvularcula mediterraneae sp. nov., isolated from polypropylene straw from shallow seawater of the seashore of Laganas in Zakynthos island, Greece.</title>
        <authorList>
            <person name="Szabo I."/>
            <person name="Al-Omari J."/>
            <person name="Rado J."/>
            <person name="Szerdahelyi G.S."/>
        </authorList>
    </citation>
    <scope>NUCLEOTIDE SEQUENCE [LARGE SCALE GENOMIC DNA]</scope>
    <source>
        <strain evidence="2 3">ZS-1/3</strain>
    </source>
</reference>
<dbReference type="EMBL" id="JABFCX010000003">
    <property type="protein sequence ID" value="NNU17447.1"/>
    <property type="molecule type" value="Genomic_DNA"/>
</dbReference>
<accession>A0A7Y3RNP8</accession>
<evidence type="ECO:0000313" key="2">
    <source>
        <dbReference type="EMBL" id="NNU17447.1"/>
    </source>
</evidence>
<evidence type="ECO:0000313" key="3">
    <source>
        <dbReference type="Proteomes" id="UP000536835"/>
    </source>
</evidence>
<dbReference type="AlphaFoldDB" id="A0A7Y3RNP8"/>
<evidence type="ECO:0000259" key="1">
    <source>
        <dbReference type="Pfam" id="PF08818"/>
    </source>
</evidence>